<keyword evidence="1" id="KW-0004">4Fe-4S</keyword>
<dbReference type="SUPFAM" id="SSF54862">
    <property type="entry name" value="4Fe-4S ferredoxins"/>
    <property type="match status" value="1"/>
</dbReference>
<keyword evidence="6" id="KW-0472">Membrane</keyword>
<dbReference type="PROSITE" id="PS00198">
    <property type="entry name" value="4FE4S_FER_1"/>
    <property type="match status" value="1"/>
</dbReference>
<keyword evidence="4" id="KW-0408">Iron</keyword>
<keyword evidence="5" id="KW-0411">Iron-sulfur</keyword>
<dbReference type="InterPro" id="IPR017896">
    <property type="entry name" value="4Fe4S_Fe-S-bd"/>
</dbReference>
<feature type="transmembrane region" description="Helical" evidence="6">
    <location>
        <begin position="6"/>
        <end position="22"/>
    </location>
</feature>
<reference evidence="8" key="1">
    <citation type="journal article" date="2015" name="Proc. Natl. Acad. Sci. U.S.A.">
        <title>Networks of energetic and metabolic interactions define dynamics in microbial communities.</title>
        <authorList>
            <person name="Embree M."/>
            <person name="Liu J.K."/>
            <person name="Al-Bassam M.M."/>
            <person name="Zengler K."/>
        </authorList>
    </citation>
    <scope>NUCLEOTIDE SEQUENCE</scope>
</reference>
<gene>
    <name evidence="8" type="ORF">ASZ90_017633</name>
</gene>
<organism evidence="8">
    <name type="scientific">hydrocarbon metagenome</name>
    <dbReference type="NCBI Taxonomy" id="938273"/>
    <lineage>
        <taxon>unclassified sequences</taxon>
        <taxon>metagenomes</taxon>
        <taxon>ecological metagenomes</taxon>
    </lineage>
</organism>
<comment type="caution">
    <text evidence="8">The sequence shown here is derived from an EMBL/GenBank/DDBJ whole genome shotgun (WGS) entry which is preliminary data.</text>
</comment>
<dbReference type="PROSITE" id="PS51379">
    <property type="entry name" value="4FE4S_FER_2"/>
    <property type="match status" value="2"/>
</dbReference>
<dbReference type="PANTHER" id="PTHR43724">
    <property type="entry name" value="PYRUVATE SYNTHASE SUBUNIT PORD"/>
    <property type="match status" value="1"/>
</dbReference>
<keyword evidence="2" id="KW-0479">Metal-binding</keyword>
<feature type="domain" description="4Fe-4S ferredoxin-type" evidence="7">
    <location>
        <begin position="230"/>
        <end position="259"/>
    </location>
</feature>
<sequence length="302" mass="33712">MEKLMIGLIIFFLAIVLLWVALERSILPRKSTAAFWRLSNLPLGKKIEGYFYASRPVWYLKPASWPWLMRILGSSESGDTYHGKLVTRQDASRLITINQPVSLTDLEHVIPFPVARSIILQKPLPSIAVMECPCRLQQKDSCTPTDVCLVIGEPFASFIVEHQSTPARRIGVQEALDIIEAEENRGHIHTAWFKDVMHNRFYAICNCCSCCCLGMKSFFRGVDRMAHSGYRPDFDFDNCTGCANCVSICPFGAIQLNDDLPELDADRCMGCGLCVTHCPSTGISLLLAPERGIPLDIGRLAT</sequence>
<keyword evidence="6" id="KW-0812">Transmembrane</keyword>
<protein>
    <submittedName>
        <fullName evidence="8">Ferredoxin</fullName>
    </submittedName>
</protein>
<evidence type="ECO:0000313" key="8">
    <source>
        <dbReference type="EMBL" id="KUG04954.1"/>
    </source>
</evidence>
<dbReference type="Gene3D" id="3.30.70.20">
    <property type="match status" value="1"/>
</dbReference>
<evidence type="ECO:0000256" key="2">
    <source>
        <dbReference type="ARBA" id="ARBA00022723"/>
    </source>
</evidence>
<dbReference type="Pfam" id="PF13187">
    <property type="entry name" value="Fer4_9"/>
    <property type="match status" value="1"/>
</dbReference>
<evidence type="ECO:0000256" key="4">
    <source>
        <dbReference type="ARBA" id="ARBA00023004"/>
    </source>
</evidence>
<evidence type="ECO:0000259" key="7">
    <source>
        <dbReference type="PROSITE" id="PS51379"/>
    </source>
</evidence>
<dbReference type="GO" id="GO:0046872">
    <property type="term" value="F:metal ion binding"/>
    <property type="evidence" value="ECO:0007669"/>
    <property type="project" value="UniProtKB-KW"/>
</dbReference>
<keyword evidence="3" id="KW-0677">Repeat</keyword>
<accession>A0A0W8E8I9</accession>
<evidence type="ECO:0000256" key="6">
    <source>
        <dbReference type="SAM" id="Phobius"/>
    </source>
</evidence>
<proteinExistence type="predicted"/>
<dbReference type="GO" id="GO:0051539">
    <property type="term" value="F:4 iron, 4 sulfur cluster binding"/>
    <property type="evidence" value="ECO:0007669"/>
    <property type="project" value="UniProtKB-KW"/>
</dbReference>
<evidence type="ECO:0000256" key="5">
    <source>
        <dbReference type="ARBA" id="ARBA00023014"/>
    </source>
</evidence>
<dbReference type="AlphaFoldDB" id="A0A0W8E8I9"/>
<dbReference type="InterPro" id="IPR017900">
    <property type="entry name" value="4Fe4S_Fe_S_CS"/>
</dbReference>
<dbReference type="EMBL" id="LNQE01001834">
    <property type="protein sequence ID" value="KUG04954.1"/>
    <property type="molecule type" value="Genomic_DNA"/>
</dbReference>
<evidence type="ECO:0000256" key="1">
    <source>
        <dbReference type="ARBA" id="ARBA00022485"/>
    </source>
</evidence>
<feature type="domain" description="4Fe-4S ferredoxin-type" evidence="7">
    <location>
        <begin position="261"/>
        <end position="288"/>
    </location>
</feature>
<evidence type="ECO:0000256" key="3">
    <source>
        <dbReference type="ARBA" id="ARBA00022737"/>
    </source>
</evidence>
<dbReference type="PANTHER" id="PTHR43724:SF1">
    <property type="entry name" value="PYRUVATE SYNTHASE SUBUNIT PORD"/>
    <property type="match status" value="1"/>
</dbReference>
<keyword evidence="6" id="KW-1133">Transmembrane helix</keyword>
<name>A0A0W8E8I9_9ZZZZ</name>